<organism evidence="2 3">
    <name type="scientific">Cryoendolithus antarcticus</name>
    <dbReference type="NCBI Taxonomy" id="1507870"/>
    <lineage>
        <taxon>Eukaryota</taxon>
        <taxon>Fungi</taxon>
        <taxon>Dikarya</taxon>
        <taxon>Ascomycota</taxon>
        <taxon>Pezizomycotina</taxon>
        <taxon>Dothideomycetes</taxon>
        <taxon>Dothideomycetidae</taxon>
        <taxon>Cladosporiales</taxon>
        <taxon>Cladosporiaceae</taxon>
        <taxon>Cryoendolithus</taxon>
    </lineage>
</organism>
<dbReference type="EMBL" id="NAJO01000032">
    <property type="protein sequence ID" value="OQO01132.1"/>
    <property type="molecule type" value="Genomic_DNA"/>
</dbReference>
<feature type="domain" description="AB hydrolase-1" evidence="1">
    <location>
        <begin position="74"/>
        <end position="335"/>
    </location>
</feature>
<dbReference type="InterPro" id="IPR000073">
    <property type="entry name" value="AB_hydrolase_1"/>
</dbReference>
<name>A0A1V8SQF7_9PEZI</name>
<dbReference type="SUPFAM" id="SSF53474">
    <property type="entry name" value="alpha/beta-Hydrolases"/>
    <property type="match status" value="1"/>
</dbReference>
<sequence length="449" mass="49019">MTAADTPSQAVGAAVNPLDVPALDTSDDQALRAPSPCDWKASLEVIHRPTSHQTFSLPGGRSLGYATYGAETGPTIFYLHGLGDCRLTGAWYHDAGLESGVRIVAVDRPGIGLSDQHVGRTVLDHAEDIRLLARHLKAATYSVMGVSGGGIYALACAHALPADELRSVAVVAGMGPFDLTMSHSNWTTYTFFNMSKLLPSIIRWAYSKELEQLNTQSLEDFISTTQTRSKAWYVPYIGPDAKDMALMRDDDFVACVYESLREVCKHGIEDHMIEREVICASNLGFTVSEIRPTLPITLWYGRRDASLSPAVGQAIRDAIGGSARLITRDEAHLSLVIGPSGPASPNLCALIQAHEGNSKRDGDPPEDAVDKKAANNLELAGRQDGHTFGDLRAAAKATDRLRKAKAWCITSFQRKTKKLEHRFGIKFRRGRMSKWGAHAYCDKEVKAMR</sequence>
<dbReference type="AlphaFoldDB" id="A0A1V8SQF7"/>
<evidence type="ECO:0000259" key="1">
    <source>
        <dbReference type="Pfam" id="PF00561"/>
    </source>
</evidence>
<protein>
    <recommendedName>
        <fullName evidence="1">AB hydrolase-1 domain-containing protein</fullName>
    </recommendedName>
</protein>
<comment type="caution">
    <text evidence="2">The sequence shown here is derived from an EMBL/GenBank/DDBJ whole genome shotgun (WGS) entry which is preliminary data.</text>
</comment>
<dbReference type="STRING" id="1507870.A0A1V8SQF7"/>
<dbReference type="PANTHER" id="PTHR45763">
    <property type="entry name" value="HYDROLASE, ALPHA/BETA FOLD FAMILY PROTEIN, EXPRESSED-RELATED"/>
    <property type="match status" value="1"/>
</dbReference>
<keyword evidence="3" id="KW-1185">Reference proteome</keyword>
<accession>A0A1V8SQF7</accession>
<reference evidence="3" key="1">
    <citation type="submission" date="2017-03" db="EMBL/GenBank/DDBJ databases">
        <title>Genomes of endolithic fungi from Antarctica.</title>
        <authorList>
            <person name="Coleine C."/>
            <person name="Masonjones S."/>
            <person name="Stajich J.E."/>
        </authorList>
    </citation>
    <scope>NUCLEOTIDE SEQUENCE [LARGE SCALE GENOMIC DNA]</scope>
    <source>
        <strain evidence="3">CCFEE 5527</strain>
    </source>
</reference>
<dbReference type="Gene3D" id="3.40.50.1820">
    <property type="entry name" value="alpha/beta hydrolase"/>
    <property type="match status" value="1"/>
</dbReference>
<dbReference type="InterPro" id="IPR029058">
    <property type="entry name" value="AB_hydrolase_fold"/>
</dbReference>
<dbReference type="OrthoDB" id="294702at2759"/>
<dbReference type="Pfam" id="PF00561">
    <property type="entry name" value="Abhydrolase_1"/>
    <property type="match status" value="1"/>
</dbReference>
<dbReference type="Proteomes" id="UP000192596">
    <property type="component" value="Unassembled WGS sequence"/>
</dbReference>
<proteinExistence type="predicted"/>
<dbReference type="InParanoid" id="A0A1V8SQF7"/>
<evidence type="ECO:0000313" key="2">
    <source>
        <dbReference type="EMBL" id="OQO01132.1"/>
    </source>
</evidence>
<gene>
    <name evidence="2" type="ORF">B0A48_13375</name>
</gene>
<dbReference type="PANTHER" id="PTHR45763:SF46">
    <property type="entry name" value="AB HYDROLASE-1 DOMAIN-CONTAINING PROTEIN"/>
    <property type="match status" value="1"/>
</dbReference>
<evidence type="ECO:0000313" key="3">
    <source>
        <dbReference type="Proteomes" id="UP000192596"/>
    </source>
</evidence>